<name>A0AAV9P9L2_9PEZI</name>
<evidence type="ECO:0000313" key="1">
    <source>
        <dbReference type="EMBL" id="KAK5169766.1"/>
    </source>
</evidence>
<proteinExistence type="predicted"/>
<protein>
    <submittedName>
        <fullName evidence="1">Uncharacterized protein</fullName>
    </submittedName>
</protein>
<dbReference type="InterPro" id="IPR011008">
    <property type="entry name" value="Dimeric_a/b-barrel"/>
</dbReference>
<dbReference type="Proteomes" id="UP001337655">
    <property type="component" value="Unassembled WGS sequence"/>
</dbReference>
<organism evidence="1 2">
    <name type="scientific">Saxophila tyrrhenica</name>
    <dbReference type="NCBI Taxonomy" id="1690608"/>
    <lineage>
        <taxon>Eukaryota</taxon>
        <taxon>Fungi</taxon>
        <taxon>Dikarya</taxon>
        <taxon>Ascomycota</taxon>
        <taxon>Pezizomycotina</taxon>
        <taxon>Dothideomycetes</taxon>
        <taxon>Dothideomycetidae</taxon>
        <taxon>Mycosphaerellales</taxon>
        <taxon>Extremaceae</taxon>
        <taxon>Saxophila</taxon>
    </lineage>
</organism>
<dbReference type="GeneID" id="89927085"/>
<accession>A0AAV9P9L2</accession>
<dbReference type="AlphaFoldDB" id="A0AAV9P9L2"/>
<sequence>MDTTPPNTSNAGLIWANSKPTNPETLTPDAFSKWYNDVHIPDVLKTGAVTEAYRYEAIDPIEDKYHLAIYSVEDMDGLGEKLKPVPQDPAIFQNAHFDTRFYKLVQRYESKDSGKDQPSIVLSTEMTPGDVEDYDRWYRGEHLQDGSKVRGWRRTERYELLQALRVDDAPRFLVLFFLDGDEVPMEDMQKAGGSEWTKKVVGGMKQFRSAGFRRAAHHVAKI</sequence>
<dbReference type="EMBL" id="JAVRRT010000008">
    <property type="protein sequence ID" value="KAK5169766.1"/>
    <property type="molecule type" value="Genomic_DNA"/>
</dbReference>
<dbReference type="RefSeq" id="XP_064659112.1">
    <property type="nucleotide sequence ID" value="XM_064802987.1"/>
</dbReference>
<evidence type="ECO:0000313" key="2">
    <source>
        <dbReference type="Proteomes" id="UP001337655"/>
    </source>
</evidence>
<reference evidence="1 2" key="1">
    <citation type="submission" date="2023-08" db="EMBL/GenBank/DDBJ databases">
        <title>Black Yeasts Isolated from many extreme environments.</title>
        <authorList>
            <person name="Coleine C."/>
            <person name="Stajich J.E."/>
            <person name="Selbmann L."/>
        </authorList>
    </citation>
    <scope>NUCLEOTIDE SEQUENCE [LARGE SCALE GENOMIC DNA]</scope>
    <source>
        <strain evidence="1 2">CCFEE 5935</strain>
    </source>
</reference>
<dbReference type="SUPFAM" id="SSF54909">
    <property type="entry name" value="Dimeric alpha+beta barrel"/>
    <property type="match status" value="1"/>
</dbReference>
<gene>
    <name evidence="1" type="ORF">LTR77_005744</name>
</gene>
<comment type="caution">
    <text evidence="1">The sequence shown here is derived from an EMBL/GenBank/DDBJ whole genome shotgun (WGS) entry which is preliminary data.</text>
</comment>
<keyword evidence="2" id="KW-1185">Reference proteome</keyword>